<dbReference type="InterPro" id="IPR050116">
    <property type="entry name" value="DNA_polymerase-Y"/>
</dbReference>
<dbReference type="GO" id="GO:0003887">
    <property type="term" value="F:DNA-directed DNA polymerase activity"/>
    <property type="evidence" value="ECO:0007669"/>
    <property type="project" value="TreeGrafter"/>
</dbReference>
<keyword evidence="5" id="KW-0742">SOS response</keyword>
<dbReference type="Pfam" id="PF11799">
    <property type="entry name" value="IMS_C"/>
    <property type="match status" value="1"/>
</dbReference>
<keyword evidence="4" id="KW-0234">DNA repair</keyword>
<name>A0A8J2UFI6_9BACT</name>
<dbReference type="AlphaFoldDB" id="A0A8J2UFI6"/>
<dbReference type="SUPFAM" id="SSF56672">
    <property type="entry name" value="DNA/RNA polymerases"/>
    <property type="match status" value="1"/>
</dbReference>
<gene>
    <name evidence="7" type="primary">umuC</name>
    <name evidence="7" type="ORF">GCM10011511_35340</name>
</gene>
<keyword evidence="8" id="KW-1185">Reference proteome</keyword>
<dbReference type="GO" id="GO:0005829">
    <property type="term" value="C:cytosol"/>
    <property type="evidence" value="ECO:0007669"/>
    <property type="project" value="TreeGrafter"/>
</dbReference>
<dbReference type="CDD" id="cd01700">
    <property type="entry name" value="PolY_Pol_V_umuC"/>
    <property type="match status" value="1"/>
</dbReference>
<evidence type="ECO:0000313" key="8">
    <source>
        <dbReference type="Proteomes" id="UP000607559"/>
    </source>
</evidence>
<dbReference type="Gene3D" id="3.30.1490.100">
    <property type="entry name" value="DNA polymerase, Y-family, little finger domain"/>
    <property type="match status" value="1"/>
</dbReference>
<reference evidence="7" key="1">
    <citation type="journal article" date="2014" name="Int. J. Syst. Evol. Microbiol.">
        <title>Complete genome sequence of Corynebacterium casei LMG S-19264T (=DSM 44701T), isolated from a smear-ripened cheese.</title>
        <authorList>
            <consortium name="US DOE Joint Genome Institute (JGI-PGF)"/>
            <person name="Walter F."/>
            <person name="Albersmeier A."/>
            <person name="Kalinowski J."/>
            <person name="Ruckert C."/>
        </authorList>
    </citation>
    <scope>NUCLEOTIDE SEQUENCE</scope>
    <source>
        <strain evidence="7">CGMCC 1.15448</strain>
    </source>
</reference>
<evidence type="ECO:0000256" key="5">
    <source>
        <dbReference type="ARBA" id="ARBA00023236"/>
    </source>
</evidence>
<evidence type="ECO:0000259" key="6">
    <source>
        <dbReference type="PROSITE" id="PS50173"/>
    </source>
</evidence>
<dbReference type="InterPro" id="IPR036775">
    <property type="entry name" value="DNA_pol_Y-fam_lit_finger_sf"/>
</dbReference>
<comment type="caution">
    <text evidence="7">The sequence shown here is derived from an EMBL/GenBank/DDBJ whole genome shotgun (WGS) entry which is preliminary data.</text>
</comment>
<dbReference type="GO" id="GO:0003684">
    <property type="term" value="F:damaged DNA binding"/>
    <property type="evidence" value="ECO:0007669"/>
    <property type="project" value="InterPro"/>
</dbReference>
<dbReference type="InterPro" id="IPR017961">
    <property type="entry name" value="DNA_pol_Y-fam_little_finger"/>
</dbReference>
<comment type="similarity">
    <text evidence="1">Belongs to the DNA polymerase type-Y family.</text>
</comment>
<dbReference type="EMBL" id="BMJC01000004">
    <property type="protein sequence ID" value="GGB08783.1"/>
    <property type="molecule type" value="Genomic_DNA"/>
</dbReference>
<dbReference type="GO" id="GO:0006281">
    <property type="term" value="P:DNA repair"/>
    <property type="evidence" value="ECO:0007669"/>
    <property type="project" value="UniProtKB-KW"/>
</dbReference>
<dbReference type="PANTHER" id="PTHR11076:SF34">
    <property type="entry name" value="PROTEIN UMUC"/>
    <property type="match status" value="1"/>
</dbReference>
<reference evidence="7" key="2">
    <citation type="submission" date="2020-09" db="EMBL/GenBank/DDBJ databases">
        <authorList>
            <person name="Sun Q."/>
            <person name="Zhou Y."/>
        </authorList>
    </citation>
    <scope>NUCLEOTIDE SEQUENCE</scope>
    <source>
        <strain evidence="7">CGMCC 1.15448</strain>
    </source>
</reference>
<organism evidence="7 8">
    <name type="scientific">Puia dinghuensis</name>
    <dbReference type="NCBI Taxonomy" id="1792502"/>
    <lineage>
        <taxon>Bacteria</taxon>
        <taxon>Pseudomonadati</taxon>
        <taxon>Bacteroidota</taxon>
        <taxon>Chitinophagia</taxon>
        <taxon>Chitinophagales</taxon>
        <taxon>Chitinophagaceae</taxon>
        <taxon>Puia</taxon>
    </lineage>
</organism>
<dbReference type="InterPro" id="IPR001126">
    <property type="entry name" value="UmuC"/>
</dbReference>
<dbReference type="PROSITE" id="PS50173">
    <property type="entry name" value="UMUC"/>
    <property type="match status" value="1"/>
</dbReference>
<keyword evidence="3" id="KW-0741">SOS mutagenesis</keyword>
<proteinExistence type="inferred from homology"/>
<dbReference type="Gene3D" id="3.40.1170.60">
    <property type="match status" value="1"/>
</dbReference>
<dbReference type="RefSeq" id="WP_188934113.1">
    <property type="nucleotide sequence ID" value="NZ_BMJC01000004.1"/>
</dbReference>
<evidence type="ECO:0000256" key="2">
    <source>
        <dbReference type="ARBA" id="ARBA00022763"/>
    </source>
</evidence>
<dbReference type="PANTHER" id="PTHR11076">
    <property type="entry name" value="DNA REPAIR POLYMERASE UMUC / TRANSFERASE FAMILY MEMBER"/>
    <property type="match status" value="1"/>
</dbReference>
<accession>A0A8J2UFI6</accession>
<dbReference type="Proteomes" id="UP000607559">
    <property type="component" value="Unassembled WGS sequence"/>
</dbReference>
<dbReference type="InterPro" id="IPR043128">
    <property type="entry name" value="Rev_trsase/Diguanyl_cyclase"/>
</dbReference>
<evidence type="ECO:0000313" key="7">
    <source>
        <dbReference type="EMBL" id="GGB08783.1"/>
    </source>
</evidence>
<evidence type="ECO:0000256" key="4">
    <source>
        <dbReference type="ARBA" id="ARBA00023204"/>
    </source>
</evidence>
<dbReference type="GO" id="GO:0009432">
    <property type="term" value="P:SOS response"/>
    <property type="evidence" value="ECO:0007669"/>
    <property type="project" value="UniProtKB-KW"/>
</dbReference>
<dbReference type="InterPro" id="IPR025188">
    <property type="entry name" value="DUF4113"/>
</dbReference>
<evidence type="ECO:0000256" key="1">
    <source>
        <dbReference type="ARBA" id="ARBA00010945"/>
    </source>
</evidence>
<keyword evidence="2" id="KW-0227">DNA damage</keyword>
<sequence>MTAIVDCNSFYCSCERLFRPDLRNKPVVVLSNNDGCIVSRSDEARALGVGMAVPYFEARHIIEKHGIAVFSSNYHLYGDLSYRVMETLRTLAGDRSKVEVYSVDEAFMDLSDVPEDQLVDHARHIKTTVEQWTGIPVSIGVAPTKTLAKLANRLAKKDKIASSCVTVIATAEEQRLALQQTRVDDLWGIGGAYAVKLINQGITSAWELSNMPEEWAHSHLGGVVGVRLIRELKGLPAIFMEEELVDKKMIATTRMFGRPVTSVTEIKEAVATYISRSAEKLRRQQSAAGVVSVFIVAKEQSHSTYFRHGPTISSYTTLPHPSCLTHELIKAATGLVDQLFEEGKSYKKAGVMLSGLVPDGSIQGNLFVPPAENQHRFLMHTIDNINFAMRDDSVKFGASGMNKDWKMRQELRSRRHSTRWEELKGVK</sequence>
<dbReference type="Gene3D" id="1.10.150.20">
    <property type="entry name" value="5' to 3' exonuclease, C-terminal subdomain"/>
    <property type="match status" value="1"/>
</dbReference>
<feature type="domain" description="UmuC" evidence="6">
    <location>
        <begin position="2"/>
        <end position="190"/>
    </location>
</feature>
<dbReference type="Pfam" id="PF00817">
    <property type="entry name" value="IMS"/>
    <property type="match status" value="1"/>
</dbReference>
<dbReference type="Pfam" id="PF13438">
    <property type="entry name" value="DUF4113"/>
    <property type="match status" value="1"/>
</dbReference>
<protein>
    <submittedName>
        <fullName evidence="7">SOS mutagenesis and repair protein UmuC</fullName>
    </submittedName>
</protein>
<dbReference type="GO" id="GO:0042276">
    <property type="term" value="P:error-prone translesion synthesis"/>
    <property type="evidence" value="ECO:0007669"/>
    <property type="project" value="TreeGrafter"/>
</dbReference>
<dbReference type="InterPro" id="IPR043502">
    <property type="entry name" value="DNA/RNA_pol_sf"/>
</dbReference>
<dbReference type="Gene3D" id="3.30.70.270">
    <property type="match status" value="1"/>
</dbReference>
<evidence type="ECO:0000256" key="3">
    <source>
        <dbReference type="ARBA" id="ARBA00023199"/>
    </source>
</evidence>